<evidence type="ECO:0000256" key="6">
    <source>
        <dbReference type="ARBA" id="ARBA00022801"/>
    </source>
</evidence>
<keyword evidence="5" id="KW-0479">Metal-binding</keyword>
<dbReference type="PANTHER" id="PTHR43226">
    <property type="entry name" value="XAA-PRO AMINOPEPTIDASE 3"/>
    <property type="match status" value="1"/>
</dbReference>
<keyword evidence="6" id="KW-0378">Hydrolase</keyword>
<dbReference type="Pfam" id="PF00557">
    <property type="entry name" value="Peptidase_M24"/>
    <property type="match status" value="1"/>
</dbReference>
<dbReference type="EC" id="3.4.11.9" evidence="4"/>
<dbReference type="Proteomes" id="UP000679179">
    <property type="component" value="Unassembled WGS sequence"/>
</dbReference>
<dbReference type="InterPro" id="IPR029149">
    <property type="entry name" value="Creatin/AminoP/Spt16_N"/>
</dbReference>
<name>A0A919S0F3_9CLOT</name>
<gene>
    <name evidence="9" type="primary">pepP</name>
    <name evidence="9" type="ORF">CPJCM30710_16870</name>
</gene>
<keyword evidence="9" id="KW-0645">Protease</keyword>
<dbReference type="InterPro" id="IPR000994">
    <property type="entry name" value="Pept_M24"/>
</dbReference>
<dbReference type="SMART" id="SM01011">
    <property type="entry name" value="AMP_N"/>
    <property type="match status" value="1"/>
</dbReference>
<comment type="cofactor">
    <cofactor evidence="2">
        <name>Mn(2+)</name>
        <dbReference type="ChEBI" id="CHEBI:29035"/>
    </cofactor>
</comment>
<dbReference type="InterPro" id="IPR052433">
    <property type="entry name" value="X-Pro_dipept-like"/>
</dbReference>
<dbReference type="PRINTS" id="PR00599">
    <property type="entry name" value="MAPEPTIDASE"/>
</dbReference>
<comment type="catalytic activity">
    <reaction evidence="1">
        <text>Release of any N-terminal amino acid, including proline, that is linked to proline, even from a dipeptide or tripeptide.</text>
        <dbReference type="EC" id="3.4.11.9"/>
    </reaction>
</comment>
<evidence type="ECO:0000259" key="8">
    <source>
        <dbReference type="SMART" id="SM01011"/>
    </source>
</evidence>
<dbReference type="Gene3D" id="3.90.230.10">
    <property type="entry name" value="Creatinase/methionine aminopeptidase superfamily"/>
    <property type="match status" value="1"/>
</dbReference>
<dbReference type="RefSeq" id="WP_212903737.1">
    <property type="nucleotide sequence ID" value="NZ_BOPZ01000012.1"/>
</dbReference>
<proteinExistence type="inferred from homology"/>
<dbReference type="PANTHER" id="PTHR43226:SF4">
    <property type="entry name" value="XAA-PRO AMINOPEPTIDASE 3"/>
    <property type="match status" value="1"/>
</dbReference>
<organism evidence="9 10">
    <name type="scientific">Clostridium polyendosporum</name>
    <dbReference type="NCBI Taxonomy" id="69208"/>
    <lineage>
        <taxon>Bacteria</taxon>
        <taxon>Bacillati</taxon>
        <taxon>Bacillota</taxon>
        <taxon>Clostridia</taxon>
        <taxon>Eubacteriales</taxon>
        <taxon>Clostridiaceae</taxon>
        <taxon>Clostridium</taxon>
    </lineage>
</organism>
<dbReference type="InterPro" id="IPR036005">
    <property type="entry name" value="Creatinase/aminopeptidase-like"/>
</dbReference>
<dbReference type="Pfam" id="PF05195">
    <property type="entry name" value="AMP_N"/>
    <property type="match status" value="1"/>
</dbReference>
<dbReference type="InterPro" id="IPR007865">
    <property type="entry name" value="Aminopep_P_N"/>
</dbReference>
<keyword evidence="10" id="KW-1185">Reference proteome</keyword>
<dbReference type="EMBL" id="BOPZ01000012">
    <property type="protein sequence ID" value="GIM29021.1"/>
    <property type="molecule type" value="Genomic_DNA"/>
</dbReference>
<keyword evidence="9" id="KW-0031">Aminopeptidase</keyword>
<evidence type="ECO:0000256" key="3">
    <source>
        <dbReference type="ARBA" id="ARBA00008766"/>
    </source>
</evidence>
<evidence type="ECO:0000256" key="7">
    <source>
        <dbReference type="ARBA" id="ARBA00023211"/>
    </source>
</evidence>
<sequence>MKKEVFINNRERLMMELEDNSVVILFAGTAPKKSADENYPFTPNRNFYYITGIDEEKHIVMLSKIDNTVEEIIFIQKPDPVMERWVGKTITEDEVKEISGIDKVKFLDEFHAALNQKLTGGKIDVVYLDLERNSFEQIETQSQRFASEVILRYPYTRIKNVYNYIVELRMIKVPEEVDEIRKAIKITIEAVKFLMKNMKIGVKECELEAYYDFYCKKNGVKDYAFKTIAAAGVNATILHYVDNNSIIKQDDLLLFDLGVQVNYYNADITRTFPASGKFTERQKAVYEAVLRVNEKIISKIKPGINFIDLNSMATDLIAEECIKLGLITDKKDVRNYYWHSIGHSLGLDTHDVGNRNTTLKPGMVFTIEPGIYIEEEGIGVRIEDDVLITEDCCEVLTKDMIKSVNDIEAFIVSK</sequence>
<dbReference type="SUPFAM" id="SSF55920">
    <property type="entry name" value="Creatinase/aminopeptidase"/>
    <property type="match status" value="1"/>
</dbReference>
<dbReference type="GO" id="GO:0006508">
    <property type="term" value="P:proteolysis"/>
    <property type="evidence" value="ECO:0007669"/>
    <property type="project" value="TreeGrafter"/>
</dbReference>
<evidence type="ECO:0000256" key="2">
    <source>
        <dbReference type="ARBA" id="ARBA00001936"/>
    </source>
</evidence>
<dbReference type="CDD" id="cd01087">
    <property type="entry name" value="Prolidase"/>
    <property type="match status" value="1"/>
</dbReference>
<dbReference type="GO" id="GO:0005829">
    <property type="term" value="C:cytosol"/>
    <property type="evidence" value="ECO:0007669"/>
    <property type="project" value="TreeGrafter"/>
</dbReference>
<evidence type="ECO:0000313" key="10">
    <source>
        <dbReference type="Proteomes" id="UP000679179"/>
    </source>
</evidence>
<dbReference type="Gene3D" id="3.40.350.10">
    <property type="entry name" value="Creatinase/prolidase N-terminal domain"/>
    <property type="match status" value="1"/>
</dbReference>
<comment type="similarity">
    <text evidence="3">Belongs to the peptidase M24B family.</text>
</comment>
<evidence type="ECO:0000313" key="9">
    <source>
        <dbReference type="EMBL" id="GIM29021.1"/>
    </source>
</evidence>
<dbReference type="AlphaFoldDB" id="A0A919S0F3"/>
<dbReference type="GO" id="GO:0070006">
    <property type="term" value="F:metalloaminopeptidase activity"/>
    <property type="evidence" value="ECO:0007669"/>
    <property type="project" value="InterPro"/>
</dbReference>
<dbReference type="GO" id="GO:0030145">
    <property type="term" value="F:manganese ion binding"/>
    <property type="evidence" value="ECO:0007669"/>
    <property type="project" value="InterPro"/>
</dbReference>
<evidence type="ECO:0000256" key="1">
    <source>
        <dbReference type="ARBA" id="ARBA00001424"/>
    </source>
</evidence>
<feature type="domain" description="Aminopeptidase P N-terminal" evidence="8">
    <location>
        <begin position="1"/>
        <end position="136"/>
    </location>
</feature>
<keyword evidence="7" id="KW-0464">Manganese</keyword>
<dbReference type="SUPFAM" id="SSF53092">
    <property type="entry name" value="Creatinase/prolidase N-terminal domain"/>
    <property type="match status" value="1"/>
</dbReference>
<evidence type="ECO:0000256" key="4">
    <source>
        <dbReference type="ARBA" id="ARBA00012574"/>
    </source>
</evidence>
<accession>A0A919S0F3</accession>
<dbReference type="InterPro" id="IPR001714">
    <property type="entry name" value="Pept_M24_MAP"/>
</dbReference>
<comment type="caution">
    <text evidence="9">The sequence shown here is derived from an EMBL/GenBank/DDBJ whole genome shotgun (WGS) entry which is preliminary data.</text>
</comment>
<protein>
    <recommendedName>
        <fullName evidence="4">Xaa-Pro aminopeptidase</fullName>
        <ecNumber evidence="4">3.4.11.9</ecNumber>
    </recommendedName>
</protein>
<reference evidence="9" key="1">
    <citation type="submission" date="2021-03" db="EMBL/GenBank/DDBJ databases">
        <title>Taxonomic study of Clostridium polyendosporum from meadow-gley soil under rice.</title>
        <authorList>
            <person name="Kobayashi H."/>
            <person name="Tanizawa Y."/>
            <person name="Yagura M."/>
        </authorList>
    </citation>
    <scope>NUCLEOTIDE SEQUENCE</scope>
    <source>
        <strain evidence="9">JCM 30710</strain>
    </source>
</reference>
<evidence type="ECO:0000256" key="5">
    <source>
        <dbReference type="ARBA" id="ARBA00022723"/>
    </source>
</evidence>